<protein>
    <recommendedName>
        <fullName evidence="4">RING-type E3 ubiquitin transferase</fullName>
        <ecNumber evidence="4">2.3.2.27</ecNumber>
    </recommendedName>
</protein>
<comment type="similarity">
    <text evidence="13">Belongs to the RING-type zinc finger family. ATL subfamily.</text>
</comment>
<evidence type="ECO:0000259" key="15">
    <source>
        <dbReference type="PROSITE" id="PS50089"/>
    </source>
</evidence>
<comment type="caution">
    <text evidence="16">The sequence shown here is derived from an EMBL/GenBank/DDBJ whole genome shotgun (WGS) entry which is preliminary data.</text>
</comment>
<evidence type="ECO:0000256" key="4">
    <source>
        <dbReference type="ARBA" id="ARBA00012483"/>
    </source>
</evidence>
<evidence type="ECO:0000256" key="9">
    <source>
        <dbReference type="ARBA" id="ARBA00022786"/>
    </source>
</evidence>
<dbReference type="SMART" id="SM00184">
    <property type="entry name" value="RING"/>
    <property type="match status" value="1"/>
</dbReference>
<dbReference type="SUPFAM" id="SSF57850">
    <property type="entry name" value="RING/U-box"/>
    <property type="match status" value="1"/>
</dbReference>
<dbReference type="Gene3D" id="3.30.40.10">
    <property type="entry name" value="Zinc/RING finger domain, C3HC4 (zinc finger)"/>
    <property type="match status" value="1"/>
</dbReference>
<dbReference type="InterPro" id="IPR001841">
    <property type="entry name" value="Znf_RING"/>
</dbReference>
<evidence type="ECO:0000256" key="1">
    <source>
        <dbReference type="ARBA" id="ARBA00000900"/>
    </source>
</evidence>
<evidence type="ECO:0000256" key="12">
    <source>
        <dbReference type="ARBA" id="ARBA00023136"/>
    </source>
</evidence>
<comment type="catalytic activity">
    <reaction evidence="1">
        <text>S-ubiquitinyl-[E2 ubiquitin-conjugating enzyme]-L-cysteine + [acceptor protein]-L-lysine = [E2 ubiquitin-conjugating enzyme]-L-cysteine + N(6)-ubiquitinyl-[acceptor protein]-L-lysine.</text>
        <dbReference type="EC" id="2.3.2.27"/>
    </reaction>
</comment>
<keyword evidence="6" id="KW-0812">Transmembrane</keyword>
<sequence length="155" mass="17822">MTVDMKTELELISEVGSWLGCTSSCCRKNTLVLTTVFVIFFAALRCEKLRIVFLNSNFNVLFTFPYKYYPIPATTKAAAAEKVPYCCVCLYEAEEGERLRRLPGCNHCFHVDCINAWFQYRPTCPLCRNEVSIGLGRSHNQLLSYLLNLLRKIHH</sequence>
<dbReference type="Pfam" id="PF13639">
    <property type="entry name" value="zf-RING_2"/>
    <property type="match status" value="1"/>
</dbReference>
<dbReference type="EMBL" id="JBBPBM010000007">
    <property type="protein sequence ID" value="KAK8574452.1"/>
    <property type="molecule type" value="Genomic_DNA"/>
</dbReference>
<evidence type="ECO:0000256" key="6">
    <source>
        <dbReference type="ARBA" id="ARBA00022692"/>
    </source>
</evidence>
<evidence type="ECO:0000313" key="16">
    <source>
        <dbReference type="EMBL" id="KAK8574452.1"/>
    </source>
</evidence>
<evidence type="ECO:0000256" key="5">
    <source>
        <dbReference type="ARBA" id="ARBA00022679"/>
    </source>
</evidence>
<evidence type="ECO:0000256" key="3">
    <source>
        <dbReference type="ARBA" id="ARBA00004906"/>
    </source>
</evidence>
<keyword evidence="10" id="KW-0862">Zinc</keyword>
<evidence type="ECO:0000256" key="11">
    <source>
        <dbReference type="ARBA" id="ARBA00022989"/>
    </source>
</evidence>
<comment type="subcellular location">
    <subcellularLocation>
        <location evidence="2">Membrane</location>
        <topology evidence="2">Single-pass membrane protein</topology>
    </subcellularLocation>
</comment>
<keyword evidence="9" id="KW-0833">Ubl conjugation pathway</keyword>
<evidence type="ECO:0000256" key="2">
    <source>
        <dbReference type="ARBA" id="ARBA00004167"/>
    </source>
</evidence>
<comment type="pathway">
    <text evidence="3">Protein modification; protein ubiquitination.</text>
</comment>
<keyword evidence="8 14" id="KW-0863">Zinc-finger</keyword>
<accession>A0ABR2F886</accession>
<evidence type="ECO:0000313" key="17">
    <source>
        <dbReference type="Proteomes" id="UP001472677"/>
    </source>
</evidence>
<evidence type="ECO:0000256" key="8">
    <source>
        <dbReference type="ARBA" id="ARBA00022771"/>
    </source>
</evidence>
<dbReference type="InterPro" id="IPR013083">
    <property type="entry name" value="Znf_RING/FYVE/PHD"/>
</dbReference>
<keyword evidence="11" id="KW-1133">Transmembrane helix</keyword>
<dbReference type="PANTHER" id="PTHR46913">
    <property type="entry name" value="RING-H2 FINGER PROTEIN ATL16"/>
    <property type="match status" value="1"/>
</dbReference>
<keyword evidence="12" id="KW-0472">Membrane</keyword>
<keyword evidence="7" id="KW-0479">Metal-binding</keyword>
<evidence type="ECO:0000256" key="7">
    <source>
        <dbReference type="ARBA" id="ARBA00022723"/>
    </source>
</evidence>
<name>A0ABR2F886_9ROSI</name>
<dbReference type="PROSITE" id="PS50089">
    <property type="entry name" value="ZF_RING_2"/>
    <property type="match status" value="1"/>
</dbReference>
<evidence type="ECO:0000256" key="13">
    <source>
        <dbReference type="ARBA" id="ARBA00024209"/>
    </source>
</evidence>
<organism evidence="16 17">
    <name type="scientific">Hibiscus sabdariffa</name>
    <name type="common">roselle</name>
    <dbReference type="NCBI Taxonomy" id="183260"/>
    <lineage>
        <taxon>Eukaryota</taxon>
        <taxon>Viridiplantae</taxon>
        <taxon>Streptophyta</taxon>
        <taxon>Embryophyta</taxon>
        <taxon>Tracheophyta</taxon>
        <taxon>Spermatophyta</taxon>
        <taxon>Magnoliopsida</taxon>
        <taxon>eudicotyledons</taxon>
        <taxon>Gunneridae</taxon>
        <taxon>Pentapetalae</taxon>
        <taxon>rosids</taxon>
        <taxon>malvids</taxon>
        <taxon>Malvales</taxon>
        <taxon>Malvaceae</taxon>
        <taxon>Malvoideae</taxon>
        <taxon>Hibiscus</taxon>
    </lineage>
</organism>
<dbReference type="Proteomes" id="UP001472677">
    <property type="component" value="Unassembled WGS sequence"/>
</dbReference>
<dbReference type="PANTHER" id="PTHR46913:SF1">
    <property type="entry name" value="RING-H2 FINGER PROTEIN ATL16"/>
    <property type="match status" value="1"/>
</dbReference>
<keyword evidence="17" id="KW-1185">Reference proteome</keyword>
<dbReference type="EC" id="2.3.2.27" evidence="4"/>
<keyword evidence="5" id="KW-0808">Transferase</keyword>
<dbReference type="InterPro" id="IPR044600">
    <property type="entry name" value="ATL1/ATL16-like"/>
</dbReference>
<evidence type="ECO:0000256" key="14">
    <source>
        <dbReference type="PROSITE-ProRule" id="PRU00175"/>
    </source>
</evidence>
<feature type="domain" description="RING-type" evidence="15">
    <location>
        <begin position="86"/>
        <end position="128"/>
    </location>
</feature>
<evidence type="ECO:0000256" key="10">
    <source>
        <dbReference type="ARBA" id="ARBA00022833"/>
    </source>
</evidence>
<proteinExistence type="inferred from homology"/>
<reference evidence="16 17" key="1">
    <citation type="journal article" date="2024" name="G3 (Bethesda)">
        <title>Genome assembly of Hibiscus sabdariffa L. provides insights into metabolisms of medicinal natural products.</title>
        <authorList>
            <person name="Kim T."/>
        </authorList>
    </citation>
    <scope>NUCLEOTIDE SEQUENCE [LARGE SCALE GENOMIC DNA]</scope>
    <source>
        <strain evidence="16">TK-2024</strain>
        <tissue evidence="16">Old leaves</tissue>
    </source>
</reference>
<gene>
    <name evidence="16" type="ORF">V6N12_062145</name>
</gene>